<evidence type="ECO:0000256" key="5">
    <source>
        <dbReference type="ARBA" id="ARBA00022519"/>
    </source>
</evidence>
<evidence type="ECO:0000256" key="6">
    <source>
        <dbReference type="ARBA" id="ARBA00022692"/>
    </source>
</evidence>
<protein>
    <recommendedName>
        <fullName evidence="2">Type II secretion system protein H</fullName>
    </recommendedName>
    <alternativeName>
        <fullName evidence="10">General secretion pathway protein H</fullName>
    </alternativeName>
</protein>
<dbReference type="Pfam" id="PF12019">
    <property type="entry name" value="GspH"/>
    <property type="match status" value="1"/>
</dbReference>
<dbReference type="Pfam" id="PF07963">
    <property type="entry name" value="N_methyl"/>
    <property type="match status" value="1"/>
</dbReference>
<proteinExistence type="inferred from homology"/>
<keyword evidence="7" id="KW-1133">Transmembrane helix</keyword>
<evidence type="ECO:0000256" key="3">
    <source>
        <dbReference type="ARBA" id="ARBA00022475"/>
    </source>
</evidence>
<dbReference type="OrthoDB" id="5732776at2"/>
<dbReference type="InterPro" id="IPR045584">
    <property type="entry name" value="Pilin-like"/>
</dbReference>
<feature type="domain" description="General secretion pathway GspH" evidence="11">
    <location>
        <begin position="42"/>
        <end position="154"/>
    </location>
</feature>
<evidence type="ECO:0000259" key="11">
    <source>
        <dbReference type="Pfam" id="PF12019"/>
    </source>
</evidence>
<keyword evidence="6" id="KW-0812">Transmembrane</keyword>
<keyword evidence="5" id="KW-0997">Cell inner membrane</keyword>
<keyword evidence="8" id="KW-0472">Membrane</keyword>
<dbReference type="NCBIfam" id="TIGR02532">
    <property type="entry name" value="IV_pilin_GFxxxE"/>
    <property type="match status" value="1"/>
</dbReference>
<dbReference type="RefSeq" id="WP_010451825.1">
    <property type="nucleotide sequence ID" value="NZ_LT629972.1"/>
</dbReference>
<sequence>MYQRGLSLVELLLVLVVVAILARLAGPSFGELIASQRRQLSAEQLALGLQTARTEAILRSQAVVIHAINDDWSQGWRIILDLSGQGPEDDSNPTLIERQDSAHGPIVGNQHVRSFVRFSSIGAPTNDGVAGGTLHICAGHKPLSQHRVVLARTGRIRLETGEKQEALCGASDSGQRANA</sequence>
<dbReference type="GO" id="GO:0015628">
    <property type="term" value="P:protein secretion by the type II secretion system"/>
    <property type="evidence" value="ECO:0007669"/>
    <property type="project" value="InterPro"/>
</dbReference>
<keyword evidence="3" id="KW-1003">Cell membrane</keyword>
<comment type="subcellular location">
    <subcellularLocation>
        <location evidence="1">Cell inner membrane</location>
        <topology evidence="1">Single-pass membrane protein</topology>
    </subcellularLocation>
</comment>
<evidence type="ECO:0000313" key="13">
    <source>
        <dbReference type="Proteomes" id="UP000182272"/>
    </source>
</evidence>
<dbReference type="InterPro" id="IPR012902">
    <property type="entry name" value="N_methyl_site"/>
</dbReference>
<evidence type="ECO:0000256" key="9">
    <source>
        <dbReference type="ARBA" id="ARBA00025772"/>
    </source>
</evidence>
<evidence type="ECO:0000256" key="4">
    <source>
        <dbReference type="ARBA" id="ARBA00022481"/>
    </source>
</evidence>
<keyword evidence="4" id="KW-0488">Methylation</keyword>
<accession>A0A1H6N4A9</accession>
<name>A0A1H6N4A9_9PSED</name>
<reference evidence="12 13" key="1">
    <citation type="submission" date="2016-10" db="EMBL/GenBank/DDBJ databases">
        <authorList>
            <person name="de Groot N.N."/>
        </authorList>
    </citation>
    <scope>NUCLEOTIDE SEQUENCE [LARGE SCALE GENOMIC DNA]</scope>
    <source>
        <strain evidence="12 13">LMG 2158</strain>
    </source>
</reference>
<comment type="similarity">
    <text evidence="9">Belongs to the GSP H family.</text>
</comment>
<evidence type="ECO:0000256" key="8">
    <source>
        <dbReference type="ARBA" id="ARBA00023136"/>
    </source>
</evidence>
<dbReference type="SUPFAM" id="SSF54523">
    <property type="entry name" value="Pili subunits"/>
    <property type="match status" value="1"/>
</dbReference>
<dbReference type="GO" id="GO:0005886">
    <property type="term" value="C:plasma membrane"/>
    <property type="evidence" value="ECO:0007669"/>
    <property type="project" value="UniProtKB-SubCell"/>
</dbReference>
<evidence type="ECO:0000256" key="10">
    <source>
        <dbReference type="ARBA" id="ARBA00030775"/>
    </source>
</evidence>
<dbReference type="AlphaFoldDB" id="A0A1H6N4A9"/>
<dbReference type="Gene3D" id="3.55.40.10">
    <property type="entry name" value="minor pseudopilin epsh domain"/>
    <property type="match status" value="1"/>
</dbReference>
<evidence type="ECO:0000256" key="7">
    <source>
        <dbReference type="ARBA" id="ARBA00022989"/>
    </source>
</evidence>
<dbReference type="InterPro" id="IPR022346">
    <property type="entry name" value="T2SS_GspH"/>
</dbReference>
<evidence type="ECO:0000313" key="12">
    <source>
        <dbReference type="EMBL" id="SEI09436.1"/>
    </source>
</evidence>
<organism evidence="12 13">
    <name type="scientific">Pseudomonas asplenii</name>
    <dbReference type="NCBI Taxonomy" id="53407"/>
    <lineage>
        <taxon>Bacteria</taxon>
        <taxon>Pseudomonadati</taxon>
        <taxon>Pseudomonadota</taxon>
        <taxon>Gammaproteobacteria</taxon>
        <taxon>Pseudomonadales</taxon>
        <taxon>Pseudomonadaceae</taxon>
        <taxon>Pseudomonas</taxon>
    </lineage>
</organism>
<gene>
    <name evidence="12" type="ORF">SAMN05216581_2055</name>
</gene>
<dbReference type="GO" id="GO:0015627">
    <property type="term" value="C:type II protein secretion system complex"/>
    <property type="evidence" value="ECO:0007669"/>
    <property type="project" value="InterPro"/>
</dbReference>
<dbReference type="EMBL" id="LT629972">
    <property type="protein sequence ID" value="SEI09436.1"/>
    <property type="molecule type" value="Genomic_DNA"/>
</dbReference>
<dbReference type="Proteomes" id="UP000182272">
    <property type="component" value="Chromosome I"/>
</dbReference>
<evidence type="ECO:0000256" key="1">
    <source>
        <dbReference type="ARBA" id="ARBA00004377"/>
    </source>
</evidence>
<evidence type="ECO:0000256" key="2">
    <source>
        <dbReference type="ARBA" id="ARBA00021549"/>
    </source>
</evidence>